<keyword evidence="2" id="KW-1185">Reference proteome</keyword>
<dbReference type="Proteomes" id="UP000479710">
    <property type="component" value="Unassembled WGS sequence"/>
</dbReference>
<sequence length="61" mass="6689">MEARAPISPPARLSSNLVASSWRQTQGWRGLNEEEAERLGLGLVGPRRRCSHDDDNSICAA</sequence>
<name>A0A6G1CF00_9ORYZ</name>
<protein>
    <submittedName>
        <fullName evidence="1">Uncharacterized protein</fullName>
    </submittedName>
</protein>
<evidence type="ECO:0000313" key="1">
    <source>
        <dbReference type="EMBL" id="KAF0898736.1"/>
    </source>
</evidence>
<evidence type="ECO:0000313" key="2">
    <source>
        <dbReference type="Proteomes" id="UP000479710"/>
    </source>
</evidence>
<dbReference type="AlphaFoldDB" id="A0A6G1CF00"/>
<dbReference type="EMBL" id="SPHZ02000009">
    <property type="protein sequence ID" value="KAF0898736.1"/>
    <property type="molecule type" value="Genomic_DNA"/>
</dbReference>
<reference evidence="1 2" key="1">
    <citation type="submission" date="2019-11" db="EMBL/GenBank/DDBJ databases">
        <title>Whole genome sequence of Oryza granulata.</title>
        <authorList>
            <person name="Li W."/>
        </authorList>
    </citation>
    <scope>NUCLEOTIDE SEQUENCE [LARGE SCALE GENOMIC DNA]</scope>
    <source>
        <strain evidence="2">cv. Menghai</strain>
        <tissue evidence="1">Leaf</tissue>
    </source>
</reference>
<proteinExistence type="predicted"/>
<gene>
    <name evidence="1" type="ORF">E2562_009342</name>
</gene>
<organism evidence="1 2">
    <name type="scientific">Oryza meyeriana var. granulata</name>
    <dbReference type="NCBI Taxonomy" id="110450"/>
    <lineage>
        <taxon>Eukaryota</taxon>
        <taxon>Viridiplantae</taxon>
        <taxon>Streptophyta</taxon>
        <taxon>Embryophyta</taxon>
        <taxon>Tracheophyta</taxon>
        <taxon>Spermatophyta</taxon>
        <taxon>Magnoliopsida</taxon>
        <taxon>Liliopsida</taxon>
        <taxon>Poales</taxon>
        <taxon>Poaceae</taxon>
        <taxon>BOP clade</taxon>
        <taxon>Oryzoideae</taxon>
        <taxon>Oryzeae</taxon>
        <taxon>Oryzinae</taxon>
        <taxon>Oryza</taxon>
        <taxon>Oryza meyeriana</taxon>
    </lineage>
</organism>
<comment type="caution">
    <text evidence="1">The sequence shown here is derived from an EMBL/GenBank/DDBJ whole genome shotgun (WGS) entry which is preliminary data.</text>
</comment>
<accession>A0A6G1CF00</accession>